<comment type="similarity">
    <text evidence="2">Belongs to the ST7 family.</text>
</comment>
<feature type="transmembrane region" description="Helical" evidence="7">
    <location>
        <begin position="182"/>
        <end position="201"/>
    </location>
</feature>
<keyword evidence="3 7" id="KW-0812">Transmembrane</keyword>
<dbReference type="PANTHER" id="PTHR12745">
    <property type="entry name" value="SUPPRESSION OF TUMORIGENICITY 7"/>
    <property type="match status" value="1"/>
</dbReference>
<feature type="non-terminal residue" evidence="8">
    <location>
        <position position="226"/>
    </location>
</feature>
<accession>A0ABN8J1B5</accession>
<evidence type="ECO:0000313" key="9">
    <source>
        <dbReference type="Proteomes" id="UP000837857"/>
    </source>
</evidence>
<comment type="subcellular location">
    <subcellularLocation>
        <location evidence="1">Membrane</location>
        <topology evidence="1">Multi-pass membrane protein</topology>
    </subcellularLocation>
</comment>
<dbReference type="Pfam" id="PF04184">
    <property type="entry name" value="ST7"/>
    <property type="match status" value="1"/>
</dbReference>
<dbReference type="InterPro" id="IPR007311">
    <property type="entry name" value="ST7"/>
</dbReference>
<dbReference type="EMBL" id="OW152818">
    <property type="protein sequence ID" value="CAH2070736.1"/>
    <property type="molecule type" value="Genomic_DNA"/>
</dbReference>
<keyword evidence="5 7" id="KW-0472">Membrane</keyword>
<evidence type="ECO:0000256" key="6">
    <source>
        <dbReference type="ARBA" id="ARBA00040270"/>
    </source>
</evidence>
<reference evidence="8" key="1">
    <citation type="submission" date="2022-03" db="EMBL/GenBank/DDBJ databases">
        <authorList>
            <person name="Martin H S."/>
        </authorList>
    </citation>
    <scope>NUCLEOTIDE SEQUENCE</scope>
</reference>
<dbReference type="Proteomes" id="UP000837857">
    <property type="component" value="Chromosome 6"/>
</dbReference>
<evidence type="ECO:0000256" key="3">
    <source>
        <dbReference type="ARBA" id="ARBA00022692"/>
    </source>
</evidence>
<evidence type="ECO:0000256" key="1">
    <source>
        <dbReference type="ARBA" id="ARBA00004141"/>
    </source>
</evidence>
<evidence type="ECO:0000313" key="8">
    <source>
        <dbReference type="EMBL" id="CAH2070736.1"/>
    </source>
</evidence>
<evidence type="ECO:0000256" key="7">
    <source>
        <dbReference type="SAM" id="Phobius"/>
    </source>
</evidence>
<gene>
    <name evidence="8" type="ORF">IPOD504_LOCUS14817</name>
</gene>
<protein>
    <recommendedName>
        <fullName evidence="6">Protein ST7 homolog</fullName>
    </recommendedName>
</protein>
<evidence type="ECO:0000256" key="2">
    <source>
        <dbReference type="ARBA" id="ARBA00009751"/>
    </source>
</evidence>
<name>A0ABN8J1B5_9NEOP</name>
<keyword evidence="9" id="KW-1185">Reference proteome</keyword>
<evidence type="ECO:0000256" key="4">
    <source>
        <dbReference type="ARBA" id="ARBA00022989"/>
    </source>
</evidence>
<proteinExistence type="inferred from homology"/>
<dbReference type="PANTHER" id="PTHR12745:SF6">
    <property type="entry name" value="PROTEIN ST7 HOMOLOG"/>
    <property type="match status" value="1"/>
</dbReference>
<organism evidence="8 9">
    <name type="scientific">Iphiclides podalirius</name>
    <name type="common">scarce swallowtail</name>
    <dbReference type="NCBI Taxonomy" id="110791"/>
    <lineage>
        <taxon>Eukaryota</taxon>
        <taxon>Metazoa</taxon>
        <taxon>Ecdysozoa</taxon>
        <taxon>Arthropoda</taxon>
        <taxon>Hexapoda</taxon>
        <taxon>Insecta</taxon>
        <taxon>Pterygota</taxon>
        <taxon>Neoptera</taxon>
        <taxon>Endopterygota</taxon>
        <taxon>Lepidoptera</taxon>
        <taxon>Glossata</taxon>
        <taxon>Ditrysia</taxon>
        <taxon>Papilionoidea</taxon>
        <taxon>Papilionidae</taxon>
        <taxon>Papilioninae</taxon>
        <taxon>Iphiclides</taxon>
    </lineage>
</organism>
<sequence length="226" mass="23716">MFGIDPRELCAPQGVLARYEEAAAWRSACTVYSAALLRARAALGAQPPARAALELAALEAMRRAIEFNPFVPAYLLELRPLALPPEHVVRRGDSEALAYAFWHLRHWRHVDGALRLLAAAAQAQPRRRPAPALGRADRCRACGACGDRELLGGGGGAWGVGRGGRVGRGGGRRGPGRARAAAVARAAAALCVVGALAALALLRWPRAAAAAALLHPAALMRLLTAV</sequence>
<evidence type="ECO:0000256" key="5">
    <source>
        <dbReference type="ARBA" id="ARBA00023136"/>
    </source>
</evidence>
<keyword evidence="4 7" id="KW-1133">Transmembrane helix</keyword>